<feature type="coiled-coil region" evidence="1">
    <location>
        <begin position="346"/>
        <end position="425"/>
    </location>
</feature>
<dbReference type="PANTHER" id="PTHR34707">
    <property type="entry name" value="VIMENTIN-TYPE INTERMEDIATE FILAMENT-ASSOCIATED COILED-COIL PROTEIN"/>
    <property type="match status" value="1"/>
</dbReference>
<accession>A0A9P4P2N6</accession>
<dbReference type="Proteomes" id="UP000800235">
    <property type="component" value="Unassembled WGS sequence"/>
</dbReference>
<dbReference type="GO" id="GO:0045098">
    <property type="term" value="C:type III intermediate filament"/>
    <property type="evidence" value="ECO:0007669"/>
    <property type="project" value="TreeGrafter"/>
</dbReference>
<feature type="region of interest" description="Disordered" evidence="2">
    <location>
        <begin position="510"/>
        <end position="586"/>
    </location>
</feature>
<proteinExistence type="predicted"/>
<evidence type="ECO:0000256" key="2">
    <source>
        <dbReference type="SAM" id="MobiDB-lite"/>
    </source>
</evidence>
<comment type="caution">
    <text evidence="3">The sequence shown here is derived from an EMBL/GenBank/DDBJ whole genome shotgun (WGS) entry which is preliminary data.</text>
</comment>
<gene>
    <name evidence="3" type="ORF">EJ08DRAFT_16001</name>
</gene>
<dbReference type="EMBL" id="MU007009">
    <property type="protein sequence ID" value="KAF2437184.1"/>
    <property type="molecule type" value="Genomic_DNA"/>
</dbReference>
<evidence type="ECO:0000256" key="1">
    <source>
        <dbReference type="SAM" id="Coils"/>
    </source>
</evidence>
<keyword evidence="4" id="KW-1185">Reference proteome</keyword>
<organism evidence="3 4">
    <name type="scientific">Tothia fuscella</name>
    <dbReference type="NCBI Taxonomy" id="1048955"/>
    <lineage>
        <taxon>Eukaryota</taxon>
        <taxon>Fungi</taxon>
        <taxon>Dikarya</taxon>
        <taxon>Ascomycota</taxon>
        <taxon>Pezizomycotina</taxon>
        <taxon>Dothideomycetes</taxon>
        <taxon>Pleosporomycetidae</taxon>
        <taxon>Venturiales</taxon>
        <taxon>Cylindrosympodiaceae</taxon>
        <taxon>Tothia</taxon>
    </lineage>
</organism>
<protein>
    <recommendedName>
        <fullName evidence="5">CCHC-type domain-containing protein</fullName>
    </recommendedName>
</protein>
<evidence type="ECO:0000313" key="4">
    <source>
        <dbReference type="Proteomes" id="UP000800235"/>
    </source>
</evidence>
<feature type="compositionally biased region" description="Basic residues" evidence="2">
    <location>
        <begin position="544"/>
        <end position="559"/>
    </location>
</feature>
<dbReference type="PANTHER" id="PTHR34707:SF1">
    <property type="entry name" value="VIMENTIN-TYPE INTERMEDIATE FILAMENT-ASSOCIATED COILED-COIL PROTEIN"/>
    <property type="match status" value="1"/>
</dbReference>
<dbReference type="AlphaFoldDB" id="A0A9P4P2N6"/>
<feature type="compositionally biased region" description="Basic and acidic residues" evidence="2">
    <location>
        <begin position="275"/>
        <end position="284"/>
    </location>
</feature>
<reference evidence="3" key="1">
    <citation type="journal article" date="2020" name="Stud. Mycol.">
        <title>101 Dothideomycetes genomes: a test case for predicting lifestyles and emergence of pathogens.</title>
        <authorList>
            <person name="Haridas S."/>
            <person name="Albert R."/>
            <person name="Binder M."/>
            <person name="Bloem J."/>
            <person name="Labutti K."/>
            <person name="Salamov A."/>
            <person name="Andreopoulos B."/>
            <person name="Baker S."/>
            <person name="Barry K."/>
            <person name="Bills G."/>
            <person name="Bluhm B."/>
            <person name="Cannon C."/>
            <person name="Castanera R."/>
            <person name="Culley D."/>
            <person name="Daum C."/>
            <person name="Ezra D."/>
            <person name="Gonzalez J."/>
            <person name="Henrissat B."/>
            <person name="Kuo A."/>
            <person name="Liang C."/>
            <person name="Lipzen A."/>
            <person name="Lutzoni F."/>
            <person name="Magnuson J."/>
            <person name="Mondo S."/>
            <person name="Nolan M."/>
            <person name="Ohm R."/>
            <person name="Pangilinan J."/>
            <person name="Park H.-J."/>
            <person name="Ramirez L."/>
            <person name="Alfaro M."/>
            <person name="Sun H."/>
            <person name="Tritt A."/>
            <person name="Yoshinaga Y."/>
            <person name="Zwiers L.-H."/>
            <person name="Turgeon B."/>
            <person name="Goodwin S."/>
            <person name="Spatafora J."/>
            <person name="Crous P."/>
            <person name="Grigoriev I."/>
        </authorList>
    </citation>
    <scope>NUCLEOTIDE SEQUENCE</scope>
    <source>
        <strain evidence="3">CBS 130266</strain>
    </source>
</reference>
<name>A0A9P4P2N6_9PEZI</name>
<feature type="region of interest" description="Disordered" evidence="2">
    <location>
        <begin position="264"/>
        <end position="288"/>
    </location>
</feature>
<keyword evidence="1" id="KW-0175">Coiled coil</keyword>
<evidence type="ECO:0000313" key="3">
    <source>
        <dbReference type="EMBL" id="KAF2437184.1"/>
    </source>
</evidence>
<evidence type="ECO:0008006" key="5">
    <source>
        <dbReference type="Google" id="ProtNLM"/>
    </source>
</evidence>
<sequence length="803" mass="92638">MAQSTTNWHRVAEDRGFQVRALLIENGYLKQDKGDAIAAYNGAMLQIERLRAQLTEFNYEEFKKYKEQHQRLERETRTQQNTIERQAKANGEYHDNWLMEQSRRAVLEKELGAANSQIELMTSNYSVELSTGVEVLFRQRAKALESNYYELIEQEKRRVWEELEQLAASLFEQKLEERIQAELGVQTQPYISQQPQNHDHIIANWLSKNGFSHKNGQWKYEELNNCQLELSRTKVQLSTSERKLKKSLSEQAAAQEELEKMRAAEAESQKVINTTKDEKSEELKQTQGRLRQTEAAMKDKEPTIQEMQRTIDSLRSASTSVVDDKDRTIQDMQKTINELQPAANAAKAMCQKIQDLQKDKDNLENAIATKDRLNSDLQQTSDRQVQELQGKDTQISQLQNEVHGLQKASSDLQAMTKENEKMLREGQKLFKQHDDMTKLNEKMRQAGQKLEGVLDVMKKEHHVAVSTLESGGYKWQPVAGQEAGAWNKEEVQCQGCSKLENELKQLRAQKKSPQFPLPHRHGARPGPDQNRKVLGFNRSTADQRRKKIQQRAKAGRRIPHSIEDLTEEASSMGLNRADPESEDLDVDGESYEETREAWQEELCHCDEVEAIIERVEEAHKYTPIGKDILDKLDPLLPSNWPAPGDETYTCRCQALRNILNEVVIDMESAVRLASEDYWCSKCKTRGHRVPQCPKLTVCSRCDKTVPFYGHNWDTCGDIGYGGTERTSDTLPEDIVELRRIREQPTQAMKDFRESSECEACLHVGHALFDCPYQFEETSRRAKERELIKKYKNLKKQKDMAFVM</sequence>